<dbReference type="RefSeq" id="WP_053780167.1">
    <property type="nucleotide sequence ID" value="NZ_LITU01000045.1"/>
</dbReference>
<dbReference type="AlphaFoldDB" id="A0A0M9BQQ6"/>
<sequence>MEKETSTLLPNGSVILLKEGTKKLIIYGRKQMLMTETPRQFDYIGCLYPEGYINADYTYVFNHEDIEEIIFKGYADEEEEAFAVCLSES</sequence>
<dbReference type="Proteomes" id="UP000037688">
    <property type="component" value="Unassembled WGS sequence"/>
</dbReference>
<accession>A0A0M9BQQ6</accession>
<keyword evidence="2" id="KW-1185">Reference proteome</keyword>
<proteinExistence type="predicted"/>
<comment type="caution">
    <text evidence="1">The sequence shown here is derived from an EMBL/GenBank/DDBJ whole genome shotgun (WGS) entry which is preliminary data.</text>
</comment>
<dbReference type="InterPro" id="IPR025233">
    <property type="entry name" value="DUF4176"/>
</dbReference>
<organism evidence="1 2">
    <name type="scientific">Paenibacillus xylanivorans</name>
    <dbReference type="NCBI Taxonomy" id="1705561"/>
    <lineage>
        <taxon>Bacteria</taxon>
        <taxon>Bacillati</taxon>
        <taxon>Bacillota</taxon>
        <taxon>Bacilli</taxon>
        <taxon>Bacillales</taxon>
        <taxon>Paenibacillaceae</taxon>
        <taxon>Paenibacillus</taxon>
    </lineage>
</organism>
<evidence type="ECO:0000313" key="2">
    <source>
        <dbReference type="Proteomes" id="UP000037688"/>
    </source>
</evidence>
<dbReference type="PATRIC" id="fig|1705561.3.peg.1192"/>
<protein>
    <submittedName>
        <fullName evidence="1">Cytoplasmic protein</fullName>
    </submittedName>
</protein>
<dbReference type="EMBL" id="LITU01000045">
    <property type="protein sequence ID" value="KOY17148.1"/>
    <property type="molecule type" value="Genomic_DNA"/>
</dbReference>
<dbReference type="Pfam" id="PF13780">
    <property type="entry name" value="DUF4176"/>
    <property type="match status" value="1"/>
</dbReference>
<name>A0A0M9BQQ6_9BACL</name>
<gene>
    <name evidence="1" type="ORF">AMS66_07285</name>
</gene>
<reference evidence="1 2" key="1">
    <citation type="submission" date="2015-08" db="EMBL/GenBank/DDBJ databases">
        <title>Draft genome sequence of cellulolytic and xylanolytic Paenibacillus sp. A59, isolated from a decaying forest soil from Patagonia, Argentina.</title>
        <authorList>
            <person name="Ghio S."/>
            <person name="Caceres A.M."/>
            <person name="Talia P."/>
            <person name="Grasso D."/>
            <person name="Campos E."/>
        </authorList>
    </citation>
    <scope>NUCLEOTIDE SEQUENCE [LARGE SCALE GENOMIC DNA]</scope>
    <source>
        <strain evidence="1 2">A59</strain>
    </source>
</reference>
<evidence type="ECO:0000313" key="1">
    <source>
        <dbReference type="EMBL" id="KOY17148.1"/>
    </source>
</evidence>